<gene>
    <name evidence="17" type="primary">ribBA</name>
    <name evidence="14" type="synonym">ribB</name>
    <name evidence="17" type="ORF">ERS672216_01375</name>
</gene>
<organism evidence="17 18">
    <name type="scientific">Campylobacter geochelonis</name>
    <dbReference type="NCBI Taxonomy" id="1780362"/>
    <lineage>
        <taxon>Bacteria</taxon>
        <taxon>Pseudomonadati</taxon>
        <taxon>Campylobacterota</taxon>
        <taxon>Epsilonproteobacteria</taxon>
        <taxon>Campylobacterales</taxon>
        <taxon>Campylobacteraceae</taxon>
        <taxon>Campylobacter</taxon>
    </lineage>
</organism>
<dbReference type="InterPro" id="IPR000422">
    <property type="entry name" value="DHBP_synthase_RibB"/>
</dbReference>
<dbReference type="FunFam" id="3.90.870.10:FF:000001">
    <property type="entry name" value="Riboflavin biosynthesis protein RibBA"/>
    <property type="match status" value="1"/>
</dbReference>
<dbReference type="PANTHER" id="PTHR21327">
    <property type="entry name" value="GTP CYCLOHYDROLASE II-RELATED"/>
    <property type="match status" value="1"/>
</dbReference>
<evidence type="ECO:0000256" key="1">
    <source>
        <dbReference type="ARBA" id="ARBA00000141"/>
    </source>
</evidence>
<dbReference type="PIRSF" id="PIRSF001259">
    <property type="entry name" value="RibA"/>
    <property type="match status" value="1"/>
</dbReference>
<evidence type="ECO:0000256" key="11">
    <source>
        <dbReference type="ARBA" id="ARBA00022842"/>
    </source>
</evidence>
<evidence type="ECO:0000313" key="18">
    <source>
        <dbReference type="Proteomes" id="UP000069632"/>
    </source>
</evidence>
<comment type="similarity">
    <text evidence="5">In the N-terminal section; belongs to the DHBP synthase family.</text>
</comment>
<keyword evidence="13 14" id="KW-0456">Lyase</keyword>
<name>A0A128EIC6_9BACT</name>
<comment type="subunit">
    <text evidence="14 15">Homodimer.</text>
</comment>
<accession>A0A128EIC6</accession>
<dbReference type="SUPFAM" id="SSF55821">
    <property type="entry name" value="YrdC/RibB"/>
    <property type="match status" value="1"/>
</dbReference>
<keyword evidence="12 14" id="KW-0464">Manganese</keyword>
<dbReference type="Pfam" id="PF00925">
    <property type="entry name" value="GTP_cyclohydro2"/>
    <property type="match status" value="1"/>
</dbReference>
<evidence type="ECO:0000259" key="16">
    <source>
        <dbReference type="Pfam" id="PF00925"/>
    </source>
</evidence>
<feature type="binding site" evidence="14">
    <location>
        <position position="28"/>
    </location>
    <ligand>
        <name>Mg(2+)</name>
        <dbReference type="ChEBI" id="CHEBI:18420"/>
        <label>1</label>
    </ligand>
</feature>
<sequence>MAFVSVEQAIDDIKNGKMIVMVDDENRENEGDLVFAGAFCDMEKVNFAITHAKGVLCTPVSKEIAKKLGFVPMVSNNTSSHETAFTITVDAKDATTGVSAYERDMTIKLIASSSAKPSDFVAPGHIFPLIAKDGGVLERIGHTEGSIDLCVMAGLAPVAAICEIVKEDGTMARRDDLDKFCKKFNLNMISIAQLVEYRLKNETLVKFSPPQDSQIAGINAELYDVTDHKNNLHKVFVFGDIKENTNVKFHKISSDVEFLTSLKYAQFMKSLEILEKEGGVLVFLSNSETCDSEVKEYGIGAQILLNLGIKKITLLSSSEHKEFIGLSGFGLDIAGYLS</sequence>
<evidence type="ECO:0000313" key="17">
    <source>
        <dbReference type="EMBL" id="CZE48357.1"/>
    </source>
</evidence>
<dbReference type="GO" id="GO:0008686">
    <property type="term" value="F:3,4-dihydroxy-2-butanone-4-phosphate synthase activity"/>
    <property type="evidence" value="ECO:0007669"/>
    <property type="project" value="UniProtKB-UniRule"/>
</dbReference>
<keyword evidence="10 14" id="KW-0479">Metal-binding</keyword>
<feature type="binding site" evidence="14">
    <location>
        <begin position="139"/>
        <end position="143"/>
    </location>
    <ligand>
        <name>D-ribulose 5-phosphate</name>
        <dbReference type="ChEBI" id="CHEBI:58121"/>
    </ligand>
</feature>
<evidence type="ECO:0000256" key="2">
    <source>
        <dbReference type="ARBA" id="ARBA00001936"/>
    </source>
</evidence>
<dbReference type="Pfam" id="PF00926">
    <property type="entry name" value="DHBP_synthase"/>
    <property type="match status" value="1"/>
</dbReference>
<dbReference type="InterPro" id="IPR036144">
    <property type="entry name" value="RibA-like_sf"/>
</dbReference>
<dbReference type="Gene3D" id="3.90.870.10">
    <property type="entry name" value="DHBP synthase"/>
    <property type="match status" value="1"/>
</dbReference>
<evidence type="ECO:0000256" key="7">
    <source>
        <dbReference type="ARBA" id="ARBA00012153"/>
    </source>
</evidence>
<evidence type="ECO:0000256" key="15">
    <source>
        <dbReference type="RuleBase" id="RU003843"/>
    </source>
</evidence>
<evidence type="ECO:0000256" key="5">
    <source>
        <dbReference type="ARBA" id="ARBA00005520"/>
    </source>
</evidence>
<feature type="binding site" evidence="14">
    <location>
        <position position="28"/>
    </location>
    <ligand>
        <name>Mg(2+)</name>
        <dbReference type="ChEBI" id="CHEBI:18420"/>
        <label>2</label>
    </ligand>
</feature>
<comment type="similarity">
    <text evidence="14 15">Belongs to the DHBP synthase family.</text>
</comment>
<dbReference type="SUPFAM" id="SSF142695">
    <property type="entry name" value="RibA-like"/>
    <property type="match status" value="1"/>
</dbReference>
<comment type="pathway">
    <text evidence="4 14 15">Cofactor biosynthesis; riboflavin biosynthesis; 2-hydroxy-3-oxobutyl phosphate from D-ribulose 5-phosphate: step 1/1.</text>
</comment>
<dbReference type="InterPro" id="IPR017945">
    <property type="entry name" value="DHBP_synth_RibB-like_a/b_dom"/>
</dbReference>
<comment type="function">
    <text evidence="3 14 15">Catalyzes the conversion of D-ribulose 5-phosphate to formate and 3,4-dihydroxy-2-butanone 4-phosphate.</text>
</comment>
<comment type="catalytic activity">
    <reaction evidence="1 14 15">
        <text>D-ribulose 5-phosphate = (2S)-2-hydroxy-3-oxobutyl phosphate + formate + H(+)</text>
        <dbReference type="Rhea" id="RHEA:18457"/>
        <dbReference type="ChEBI" id="CHEBI:15378"/>
        <dbReference type="ChEBI" id="CHEBI:15740"/>
        <dbReference type="ChEBI" id="CHEBI:58121"/>
        <dbReference type="ChEBI" id="CHEBI:58830"/>
        <dbReference type="EC" id="4.1.99.12"/>
    </reaction>
</comment>
<comment type="cofactor">
    <cofactor evidence="14 15">
        <name>Mg(2+)</name>
        <dbReference type="ChEBI" id="CHEBI:18420"/>
    </cofactor>
    <cofactor evidence="14 15">
        <name>Mn(2+)</name>
        <dbReference type="ChEBI" id="CHEBI:29035"/>
    </cofactor>
    <text evidence="14 15">Binds 2 divalent metal cations per subunit. Magnesium or manganese.</text>
</comment>
<evidence type="ECO:0000256" key="14">
    <source>
        <dbReference type="HAMAP-Rule" id="MF_00180"/>
    </source>
</evidence>
<dbReference type="Proteomes" id="UP000069632">
    <property type="component" value="Unassembled WGS sequence"/>
</dbReference>
<dbReference type="RefSeq" id="WP_075540350.1">
    <property type="nucleotide sequence ID" value="NZ_CP053844.1"/>
</dbReference>
<keyword evidence="17" id="KW-0378">Hydrolase</keyword>
<evidence type="ECO:0000256" key="9">
    <source>
        <dbReference type="ARBA" id="ARBA00022619"/>
    </source>
</evidence>
<dbReference type="GO" id="GO:0005829">
    <property type="term" value="C:cytosol"/>
    <property type="evidence" value="ECO:0007669"/>
    <property type="project" value="TreeGrafter"/>
</dbReference>
<evidence type="ECO:0000256" key="8">
    <source>
        <dbReference type="ARBA" id="ARBA00018836"/>
    </source>
</evidence>
<feature type="binding site" evidence="14">
    <location>
        <position position="142"/>
    </location>
    <ligand>
        <name>Mg(2+)</name>
        <dbReference type="ChEBI" id="CHEBI:18420"/>
        <label>2</label>
    </ligand>
</feature>
<feature type="binding site" evidence="14">
    <location>
        <begin position="27"/>
        <end position="28"/>
    </location>
    <ligand>
        <name>D-ribulose 5-phosphate</name>
        <dbReference type="ChEBI" id="CHEBI:58121"/>
    </ligand>
</feature>
<evidence type="ECO:0000256" key="13">
    <source>
        <dbReference type="ARBA" id="ARBA00023239"/>
    </source>
</evidence>
<feature type="site" description="Essential for catalytic activity" evidence="14">
    <location>
        <position position="163"/>
    </location>
</feature>
<dbReference type="EC" id="4.1.99.12" evidence="7 14"/>
<proteinExistence type="inferred from homology"/>
<comment type="similarity">
    <text evidence="6">In the C-terminal section; belongs to the GTP cyclohydrolase II family.</text>
</comment>
<dbReference type="NCBIfam" id="NF006804">
    <property type="entry name" value="PRK09314.1"/>
    <property type="match status" value="1"/>
</dbReference>
<dbReference type="GO" id="GO:0000287">
    <property type="term" value="F:magnesium ion binding"/>
    <property type="evidence" value="ECO:0007669"/>
    <property type="project" value="UniProtKB-UniRule"/>
</dbReference>
<dbReference type="PANTHER" id="PTHR21327:SF18">
    <property type="entry name" value="3,4-DIHYDROXY-2-BUTANONE 4-PHOSPHATE SYNTHASE"/>
    <property type="match status" value="1"/>
</dbReference>
<evidence type="ECO:0000256" key="4">
    <source>
        <dbReference type="ARBA" id="ARBA00004904"/>
    </source>
</evidence>
<keyword evidence="18" id="KW-1185">Reference proteome</keyword>
<dbReference type="GO" id="GO:0009231">
    <property type="term" value="P:riboflavin biosynthetic process"/>
    <property type="evidence" value="ECO:0007669"/>
    <property type="project" value="UniProtKB-UniRule"/>
</dbReference>
<dbReference type="NCBIfam" id="TIGR00506">
    <property type="entry name" value="ribB"/>
    <property type="match status" value="1"/>
</dbReference>
<comment type="cofactor">
    <cofactor evidence="2">
        <name>Mn(2+)</name>
        <dbReference type="ChEBI" id="CHEBI:29035"/>
    </cofactor>
</comment>
<dbReference type="HAMAP" id="MF_00180">
    <property type="entry name" value="RibB"/>
    <property type="match status" value="1"/>
</dbReference>
<dbReference type="InterPro" id="IPR032677">
    <property type="entry name" value="GTP_cyclohydro_II"/>
</dbReference>
<evidence type="ECO:0000256" key="12">
    <source>
        <dbReference type="ARBA" id="ARBA00023211"/>
    </source>
</evidence>
<keyword evidence="11 14" id="KW-0460">Magnesium</keyword>
<evidence type="ECO:0000256" key="10">
    <source>
        <dbReference type="ARBA" id="ARBA00022723"/>
    </source>
</evidence>
<dbReference type="AlphaFoldDB" id="A0A128EIC6"/>
<feature type="domain" description="GTP cyclohydrolase II" evidence="16">
    <location>
        <begin position="291"/>
        <end position="337"/>
    </location>
</feature>
<dbReference type="Gene3D" id="3.40.50.10990">
    <property type="entry name" value="GTP cyclohydrolase II"/>
    <property type="match status" value="1"/>
</dbReference>
<dbReference type="GO" id="GO:0003935">
    <property type="term" value="F:GTP cyclohydrolase II activity"/>
    <property type="evidence" value="ECO:0007669"/>
    <property type="project" value="TreeGrafter"/>
</dbReference>
<keyword evidence="9 14" id="KW-0686">Riboflavin biosynthesis</keyword>
<dbReference type="EMBL" id="FIZP01000007">
    <property type="protein sequence ID" value="CZE48357.1"/>
    <property type="molecule type" value="Genomic_DNA"/>
</dbReference>
<reference evidence="17 18" key="1">
    <citation type="submission" date="2016-02" db="EMBL/GenBank/DDBJ databases">
        <authorList>
            <consortium name="Pathogen Informatics"/>
        </authorList>
    </citation>
    <scope>NUCLEOTIDE SEQUENCE [LARGE SCALE GENOMIC DNA]</scope>
    <source>
        <strain evidence="17 18">RC20</strain>
    </source>
</reference>
<protein>
    <recommendedName>
        <fullName evidence="8 14">3,4-dihydroxy-2-butanone 4-phosphate synthase</fullName>
        <shortName evidence="14 15">DHBP synthase</shortName>
        <ecNumber evidence="7 14">4.1.99.12</ecNumber>
    </recommendedName>
</protein>
<evidence type="ECO:0000256" key="3">
    <source>
        <dbReference type="ARBA" id="ARBA00002284"/>
    </source>
</evidence>
<dbReference type="GO" id="GO:0030145">
    <property type="term" value="F:manganese ion binding"/>
    <property type="evidence" value="ECO:0007669"/>
    <property type="project" value="UniProtKB-UniRule"/>
</dbReference>
<dbReference type="UniPathway" id="UPA00275">
    <property type="reaction ID" value="UER00399"/>
</dbReference>
<evidence type="ECO:0000256" key="6">
    <source>
        <dbReference type="ARBA" id="ARBA00008976"/>
    </source>
</evidence>
<feature type="binding site" evidence="14">
    <location>
        <position position="32"/>
    </location>
    <ligand>
        <name>D-ribulose 5-phosphate</name>
        <dbReference type="ChEBI" id="CHEBI:58121"/>
    </ligand>
</feature>
<dbReference type="OrthoDB" id="9793111at2"/>
<feature type="site" description="Essential for catalytic activity" evidence="14">
    <location>
        <position position="125"/>
    </location>
</feature>